<keyword evidence="4" id="KW-1185">Reference proteome</keyword>
<evidence type="ECO:0000256" key="1">
    <source>
        <dbReference type="SAM" id="Coils"/>
    </source>
</evidence>
<feature type="coiled-coil region" evidence="1">
    <location>
        <begin position="52"/>
        <end position="83"/>
    </location>
</feature>
<evidence type="ECO:0000313" key="3">
    <source>
        <dbReference type="EMBL" id="SLN64707.1"/>
    </source>
</evidence>
<organism evidence="3 4">
    <name type="scientific">Pacificibacter marinus</name>
    <dbReference type="NCBI Taxonomy" id="658057"/>
    <lineage>
        <taxon>Bacteria</taxon>
        <taxon>Pseudomonadati</taxon>
        <taxon>Pseudomonadota</taxon>
        <taxon>Alphaproteobacteria</taxon>
        <taxon>Rhodobacterales</taxon>
        <taxon>Roseobacteraceae</taxon>
        <taxon>Pacificibacter</taxon>
    </lineage>
</organism>
<name>A0A1Y5TL70_9RHOB</name>
<dbReference type="SMART" id="SM00935">
    <property type="entry name" value="OmpH"/>
    <property type="match status" value="1"/>
</dbReference>
<dbReference type="InterPro" id="IPR024930">
    <property type="entry name" value="Skp_dom_sf"/>
</dbReference>
<gene>
    <name evidence="3" type="ORF">PAM7971_03391</name>
</gene>
<feature type="compositionally biased region" description="Basic and acidic residues" evidence="2">
    <location>
        <begin position="172"/>
        <end position="184"/>
    </location>
</feature>
<dbReference type="RefSeq" id="WP_139204586.1">
    <property type="nucleotide sequence ID" value="NZ_FNZV01000015.1"/>
</dbReference>
<dbReference type="Proteomes" id="UP000193307">
    <property type="component" value="Unassembled WGS sequence"/>
</dbReference>
<keyword evidence="1" id="KW-0175">Coiled coil</keyword>
<feature type="region of interest" description="Disordered" evidence="2">
    <location>
        <begin position="172"/>
        <end position="195"/>
    </location>
</feature>
<evidence type="ECO:0000313" key="4">
    <source>
        <dbReference type="Proteomes" id="UP000193307"/>
    </source>
</evidence>
<dbReference type="STRING" id="658057.SAMN04488032_11572"/>
<reference evidence="3 4" key="1">
    <citation type="submission" date="2017-03" db="EMBL/GenBank/DDBJ databases">
        <authorList>
            <person name="Afonso C.L."/>
            <person name="Miller P.J."/>
            <person name="Scott M.A."/>
            <person name="Spackman E."/>
            <person name="Goraichik I."/>
            <person name="Dimitrov K.M."/>
            <person name="Suarez D.L."/>
            <person name="Swayne D.E."/>
        </authorList>
    </citation>
    <scope>NUCLEOTIDE SEQUENCE [LARGE SCALE GENOMIC DNA]</scope>
    <source>
        <strain evidence="3 4">CECT 7971</strain>
    </source>
</reference>
<accession>A0A1Y5TL70</accession>
<sequence>MDLPRVTLDTNAATPAPSGQVLHAPIIAFDREKIFLESKLGQALDAKIETLRAELVAENDEIYADLEAEEQNLSALKDSLSSAAFKFKADAFDAKVTAIRSEQKAKSDAVQQAYDQGARDFEQNLNVVLTQIAREVGAVAVFERKQIYLMSGSIDISVEAVRRLDAQINTKSDTDADIEGKDDIGATVPTDTTDP</sequence>
<dbReference type="Pfam" id="PF03938">
    <property type="entry name" value="OmpH"/>
    <property type="match status" value="1"/>
</dbReference>
<dbReference type="SUPFAM" id="SSF111384">
    <property type="entry name" value="OmpH-like"/>
    <property type="match status" value="1"/>
</dbReference>
<proteinExistence type="predicted"/>
<dbReference type="EMBL" id="FWFW01000014">
    <property type="protein sequence ID" value="SLN64707.1"/>
    <property type="molecule type" value="Genomic_DNA"/>
</dbReference>
<protein>
    <submittedName>
        <fullName evidence="3">Outer membrane protein (OmpH-like)</fullName>
    </submittedName>
</protein>
<dbReference type="GO" id="GO:0051082">
    <property type="term" value="F:unfolded protein binding"/>
    <property type="evidence" value="ECO:0007669"/>
    <property type="project" value="InterPro"/>
</dbReference>
<evidence type="ECO:0000256" key="2">
    <source>
        <dbReference type="SAM" id="MobiDB-lite"/>
    </source>
</evidence>
<dbReference type="InterPro" id="IPR005632">
    <property type="entry name" value="Chaperone_Skp"/>
</dbReference>
<dbReference type="AlphaFoldDB" id="A0A1Y5TL70"/>
<dbReference type="Gene3D" id="3.30.910.20">
    <property type="entry name" value="Skp domain"/>
    <property type="match status" value="1"/>
</dbReference>
<dbReference type="OrthoDB" id="7868372at2"/>